<evidence type="ECO:0000313" key="2">
    <source>
        <dbReference type="EMBL" id="MBN7799723.1"/>
    </source>
</evidence>
<feature type="signal peptide" evidence="1">
    <location>
        <begin position="1"/>
        <end position="22"/>
    </location>
</feature>
<dbReference type="Proteomes" id="UP000664698">
    <property type="component" value="Unassembled WGS sequence"/>
</dbReference>
<accession>A0ABS3BK89</accession>
<proteinExistence type="predicted"/>
<protein>
    <submittedName>
        <fullName evidence="2">Sugar phosphate isomerase/epimerase</fullName>
    </submittedName>
</protein>
<sequence length="289" mass="32737">MPKNYALLVLILLLVGSTSLFAQQKILFFQTDWGNELPMDEFLAKVKADGYDGVEVWMPGSQEAKSQLKQGLKKYGLKVIFLHGTNNGLPYNESLKAYQPGLQEILKWNPVKVNSHTGSDFWTLEQNFAFLEVGEKMAAKAGIPLVHETHRARFSYSLPMTLEMLEKFPGLKLTLDISHWMVVHERLIGGDDPFLQKILPAVQHIHSRVGFAEGPQINNPEAPEWAKAVEVHLEIWEKIIRSSKDEVFTITTEFGPPPYLPTVPFTNEPIADQWAANLYIMKAIKARLQ</sequence>
<feature type="chain" id="PRO_5046936450" evidence="1">
    <location>
        <begin position="23"/>
        <end position="289"/>
    </location>
</feature>
<keyword evidence="2" id="KW-0413">Isomerase</keyword>
<organism evidence="2 3">
    <name type="scientific">Algoriphagus aestuariicola</name>
    <dbReference type="NCBI Taxonomy" id="1852016"/>
    <lineage>
        <taxon>Bacteria</taxon>
        <taxon>Pseudomonadati</taxon>
        <taxon>Bacteroidota</taxon>
        <taxon>Cytophagia</taxon>
        <taxon>Cytophagales</taxon>
        <taxon>Cyclobacteriaceae</taxon>
        <taxon>Algoriphagus</taxon>
    </lineage>
</organism>
<dbReference type="EMBL" id="JAFKCW010000001">
    <property type="protein sequence ID" value="MBN7799723.1"/>
    <property type="molecule type" value="Genomic_DNA"/>
</dbReference>
<dbReference type="InterPro" id="IPR036237">
    <property type="entry name" value="Xyl_isomerase-like_sf"/>
</dbReference>
<reference evidence="2 3" key="1">
    <citation type="submission" date="2021-03" db="EMBL/GenBank/DDBJ databases">
        <title>novel species isolated from a fishpond in China.</title>
        <authorList>
            <person name="Lu H."/>
            <person name="Cai Z."/>
        </authorList>
    </citation>
    <scope>NUCLEOTIDE SEQUENCE [LARGE SCALE GENOMIC DNA]</scope>
    <source>
        <strain evidence="2 3">JCM 31546</strain>
    </source>
</reference>
<evidence type="ECO:0000256" key="1">
    <source>
        <dbReference type="SAM" id="SignalP"/>
    </source>
</evidence>
<dbReference type="RefSeq" id="WP_206567704.1">
    <property type="nucleotide sequence ID" value="NZ_JAFKCW010000001.1"/>
</dbReference>
<evidence type="ECO:0000313" key="3">
    <source>
        <dbReference type="Proteomes" id="UP000664698"/>
    </source>
</evidence>
<dbReference type="GO" id="GO:0016853">
    <property type="term" value="F:isomerase activity"/>
    <property type="evidence" value="ECO:0007669"/>
    <property type="project" value="UniProtKB-KW"/>
</dbReference>
<keyword evidence="3" id="KW-1185">Reference proteome</keyword>
<comment type="caution">
    <text evidence="2">The sequence shown here is derived from an EMBL/GenBank/DDBJ whole genome shotgun (WGS) entry which is preliminary data.</text>
</comment>
<name>A0ABS3BK89_9BACT</name>
<dbReference type="Gene3D" id="3.20.20.150">
    <property type="entry name" value="Divalent-metal-dependent TIM barrel enzymes"/>
    <property type="match status" value="1"/>
</dbReference>
<keyword evidence="1" id="KW-0732">Signal</keyword>
<gene>
    <name evidence="2" type="ORF">J0A67_02570</name>
</gene>
<dbReference type="SUPFAM" id="SSF51658">
    <property type="entry name" value="Xylose isomerase-like"/>
    <property type="match status" value="1"/>
</dbReference>